<organism evidence="2 3">
    <name type="scientific">Cribrihabitans marinus</name>
    <dbReference type="NCBI Taxonomy" id="1227549"/>
    <lineage>
        <taxon>Bacteria</taxon>
        <taxon>Pseudomonadati</taxon>
        <taxon>Pseudomonadota</taxon>
        <taxon>Alphaproteobacteria</taxon>
        <taxon>Rhodobacterales</taxon>
        <taxon>Paracoccaceae</taxon>
        <taxon>Cribrihabitans</taxon>
    </lineage>
</organism>
<evidence type="ECO:0000313" key="2">
    <source>
        <dbReference type="EMBL" id="SEI45078.1"/>
    </source>
</evidence>
<dbReference type="InterPro" id="IPR029068">
    <property type="entry name" value="Glyas_Bleomycin-R_OHBP_Dase"/>
</dbReference>
<dbReference type="Gene3D" id="3.30.720.110">
    <property type="match status" value="1"/>
</dbReference>
<proteinExistence type="predicted"/>
<name>A0A1H6QMU1_9RHOB</name>
<evidence type="ECO:0000259" key="1">
    <source>
        <dbReference type="PROSITE" id="PS51819"/>
    </source>
</evidence>
<dbReference type="EMBL" id="FNYD01000001">
    <property type="protein sequence ID" value="SEI45078.1"/>
    <property type="molecule type" value="Genomic_DNA"/>
</dbReference>
<dbReference type="PANTHER" id="PTHR34109:SF1">
    <property type="entry name" value="VOC DOMAIN-CONTAINING PROTEIN"/>
    <property type="match status" value="1"/>
</dbReference>
<dbReference type="RefSeq" id="WP_092361695.1">
    <property type="nucleotide sequence ID" value="NZ_BMGV01000001.1"/>
</dbReference>
<dbReference type="InterPro" id="IPR037523">
    <property type="entry name" value="VOC_core"/>
</dbReference>
<sequence length="133" mass="14108">MLIAATRYHDCEAALKFLTGVFGPSEHAVHRDASGAIVHAQLMLGQGMFMFGPWNGGDFGRFMVDPAKVGGETTAVYAVVDDVAARHDRIAAAGAEIVMPLEAQDYGGSNFSVRDPEGHIRSFGDYDPHAAAG</sequence>
<dbReference type="Pfam" id="PF00903">
    <property type="entry name" value="Glyoxalase"/>
    <property type="match status" value="1"/>
</dbReference>
<protein>
    <submittedName>
        <fullName evidence="2">Uncharacterized conserved protein PhnB, glyoxalase superfamily</fullName>
    </submittedName>
</protein>
<feature type="domain" description="VOC" evidence="1">
    <location>
        <begin position="1"/>
        <end position="126"/>
    </location>
</feature>
<dbReference type="InterPro" id="IPR004360">
    <property type="entry name" value="Glyas_Fos-R_dOase_dom"/>
</dbReference>
<dbReference type="OrthoDB" id="9798201at2"/>
<reference evidence="2 3" key="1">
    <citation type="submission" date="2016-10" db="EMBL/GenBank/DDBJ databases">
        <authorList>
            <person name="de Groot N.N."/>
        </authorList>
    </citation>
    <scope>NUCLEOTIDE SEQUENCE [LARGE SCALE GENOMIC DNA]</scope>
    <source>
        <strain evidence="2 3">DSM 29340</strain>
    </source>
</reference>
<gene>
    <name evidence="2" type="ORF">SAMN05444007_101225</name>
</gene>
<dbReference type="AlphaFoldDB" id="A0A1H6QMU1"/>
<dbReference type="STRING" id="1227549.SAMN05444007_101225"/>
<accession>A0A1H6QMU1</accession>
<dbReference type="Proteomes" id="UP000199379">
    <property type="component" value="Unassembled WGS sequence"/>
</dbReference>
<evidence type="ECO:0000313" key="3">
    <source>
        <dbReference type="Proteomes" id="UP000199379"/>
    </source>
</evidence>
<dbReference type="PANTHER" id="PTHR34109">
    <property type="entry name" value="BNAUNNG04460D PROTEIN-RELATED"/>
    <property type="match status" value="1"/>
</dbReference>
<dbReference type="SUPFAM" id="SSF54593">
    <property type="entry name" value="Glyoxalase/Bleomycin resistance protein/Dihydroxybiphenyl dioxygenase"/>
    <property type="match status" value="1"/>
</dbReference>
<keyword evidence="3" id="KW-1185">Reference proteome</keyword>
<dbReference type="Gene3D" id="3.30.720.120">
    <property type="match status" value="1"/>
</dbReference>
<dbReference type="PROSITE" id="PS51819">
    <property type="entry name" value="VOC"/>
    <property type="match status" value="1"/>
</dbReference>